<evidence type="ECO:0000259" key="2">
    <source>
        <dbReference type="Pfam" id="PF04536"/>
    </source>
</evidence>
<dbReference type="Gene3D" id="3.10.310.50">
    <property type="match status" value="1"/>
</dbReference>
<feature type="compositionally biased region" description="Acidic residues" evidence="1">
    <location>
        <begin position="52"/>
        <end position="61"/>
    </location>
</feature>
<evidence type="ECO:0000313" key="3">
    <source>
        <dbReference type="EMBL" id="SES39982.1"/>
    </source>
</evidence>
<feature type="compositionally biased region" description="Basic and acidic residues" evidence="1">
    <location>
        <begin position="62"/>
        <end position="86"/>
    </location>
</feature>
<organism evidence="3 4">
    <name type="scientific">Butyrivibrio fibrisolvens</name>
    <dbReference type="NCBI Taxonomy" id="831"/>
    <lineage>
        <taxon>Bacteria</taxon>
        <taxon>Bacillati</taxon>
        <taxon>Bacillota</taxon>
        <taxon>Clostridia</taxon>
        <taxon>Lachnospirales</taxon>
        <taxon>Lachnospiraceae</taxon>
        <taxon>Butyrivibrio</taxon>
    </lineage>
</organism>
<gene>
    <name evidence="3" type="ORF">SAMN04487884_13928</name>
</gene>
<proteinExistence type="predicted"/>
<feature type="domain" description="TPM" evidence="2">
    <location>
        <begin position="92"/>
        <end position="209"/>
    </location>
</feature>
<dbReference type="AlphaFoldDB" id="A0A1H9X1B2"/>
<reference evidence="3 4" key="1">
    <citation type="submission" date="2016-10" db="EMBL/GenBank/DDBJ databases">
        <authorList>
            <person name="de Groot N.N."/>
        </authorList>
    </citation>
    <scope>NUCLEOTIDE SEQUENCE [LARGE SCALE GENOMIC DNA]</scope>
    <source>
        <strain evidence="3 4">AR40</strain>
    </source>
</reference>
<protein>
    <submittedName>
        <fullName evidence="3">TLP18.3, Psb32 and MOLO-1 founding protein of phosphatase</fullName>
    </submittedName>
</protein>
<name>A0A1H9X1B2_BUTFI</name>
<feature type="region of interest" description="Disordered" evidence="1">
    <location>
        <begin position="33"/>
        <end position="86"/>
    </location>
</feature>
<evidence type="ECO:0000256" key="1">
    <source>
        <dbReference type="SAM" id="MobiDB-lite"/>
    </source>
</evidence>
<dbReference type="InterPro" id="IPR007621">
    <property type="entry name" value="TPM_dom"/>
</dbReference>
<dbReference type="PROSITE" id="PS51257">
    <property type="entry name" value="PROKAR_LIPOPROTEIN"/>
    <property type="match status" value="1"/>
</dbReference>
<dbReference type="Pfam" id="PF04536">
    <property type="entry name" value="TPM_phosphatase"/>
    <property type="match status" value="1"/>
</dbReference>
<dbReference type="EMBL" id="FOGJ01000039">
    <property type="protein sequence ID" value="SES39982.1"/>
    <property type="molecule type" value="Genomic_DNA"/>
</dbReference>
<sequence length="216" mass="24833">MRKRIAVIVTVIVCTISMLSGCGSLIKLKDQDGKRSAVQENESLDDKNKDSDAEEDEEISNDYEKETSKNAKEDKETSNDTKDNDEHLKEFVVDKSGYLSEDHKKRLSIRSGIISLKYGFDIVMVVIDDYDTVDLQTYSDDFYDYNGYNHDGLVLVISMNTREYYFSTSGKAIENISDDRLEDIAEAIMPYMQSNDLYEAFDNYISLVEEIMEYDE</sequence>
<accession>A0A1H9X1B2</accession>
<dbReference type="Proteomes" id="UP000182584">
    <property type="component" value="Unassembled WGS sequence"/>
</dbReference>
<evidence type="ECO:0000313" key="4">
    <source>
        <dbReference type="Proteomes" id="UP000182584"/>
    </source>
</evidence>